<dbReference type="SUPFAM" id="SSF53756">
    <property type="entry name" value="UDP-Glycosyltransferase/glycogen phosphorylase"/>
    <property type="match status" value="1"/>
</dbReference>
<protein>
    <submittedName>
        <fullName evidence="3">Glycosyl transferase group 1</fullName>
    </submittedName>
</protein>
<feature type="domain" description="Glycosyltransferase subfamily 4-like N-terminal" evidence="2">
    <location>
        <begin position="15"/>
        <end position="170"/>
    </location>
</feature>
<dbReference type="KEGG" id="top:TOPB45_0350"/>
<keyword evidence="4" id="KW-1185">Reference proteome</keyword>
<keyword evidence="3" id="KW-0808">Transferase</keyword>
<gene>
    <name evidence="3" type="ordered locus">TOPB45_0350</name>
</gene>
<proteinExistence type="predicted"/>
<evidence type="ECO:0000259" key="2">
    <source>
        <dbReference type="Pfam" id="PF13439"/>
    </source>
</evidence>
<dbReference type="Proteomes" id="UP000006583">
    <property type="component" value="Chromosome"/>
</dbReference>
<dbReference type="PANTHER" id="PTHR12526:SF627">
    <property type="entry name" value="D-RHAMNOSYLTRANSFERASE WBPZ"/>
    <property type="match status" value="1"/>
</dbReference>
<reference evidence="3 4" key="1">
    <citation type="journal article" date="2013" name="Genome Announc.">
        <title>Complete genome sequence of the hyperthermophilic sulfate-reducing bacterium Thermodesulfobacterium geofontis OPF15T.</title>
        <authorList>
            <person name="Elkins J.G."/>
            <person name="Hamilton-Brehm S.D."/>
            <person name="Lucas S."/>
            <person name="Han J."/>
            <person name="Lapidus A."/>
            <person name="Cheng J.F."/>
            <person name="Goodwin L.A."/>
            <person name="Pitluck S."/>
            <person name="Peters L."/>
            <person name="Mikhailova N."/>
            <person name="Davenport K.W."/>
            <person name="Detter J.C."/>
            <person name="Han C.S."/>
            <person name="Tapia R."/>
            <person name="Land M.L."/>
            <person name="Hauser L."/>
            <person name="Kyrpides N.C."/>
            <person name="Ivanova N.N."/>
            <person name="Pagani I."/>
            <person name="Bruce D."/>
            <person name="Woyke T."/>
            <person name="Cottingham R.W."/>
        </authorList>
    </citation>
    <scope>NUCLEOTIDE SEQUENCE [LARGE SCALE GENOMIC DNA]</scope>
    <source>
        <strain evidence="3 4">OPF15</strain>
    </source>
</reference>
<evidence type="ECO:0000313" key="3">
    <source>
        <dbReference type="EMBL" id="AEH22456.1"/>
    </source>
</evidence>
<accession>F8C3K7</accession>
<dbReference type="RefSeq" id="WP_013909156.1">
    <property type="nucleotide sequence ID" value="NC_015682.1"/>
</dbReference>
<organism evidence="3 4">
    <name type="scientific">Thermodesulfobacterium geofontis (strain OPF15)</name>
    <dbReference type="NCBI Taxonomy" id="795359"/>
    <lineage>
        <taxon>Bacteria</taxon>
        <taxon>Pseudomonadati</taxon>
        <taxon>Thermodesulfobacteriota</taxon>
        <taxon>Thermodesulfobacteria</taxon>
        <taxon>Thermodesulfobacteriales</taxon>
        <taxon>Thermodesulfobacteriaceae</taxon>
        <taxon>Thermodesulfobacterium</taxon>
    </lineage>
</organism>
<dbReference type="GO" id="GO:0016757">
    <property type="term" value="F:glycosyltransferase activity"/>
    <property type="evidence" value="ECO:0007669"/>
    <property type="project" value="InterPro"/>
</dbReference>
<evidence type="ECO:0000259" key="1">
    <source>
        <dbReference type="Pfam" id="PF00534"/>
    </source>
</evidence>
<dbReference type="Pfam" id="PF13439">
    <property type="entry name" value="Glyco_transf_4"/>
    <property type="match status" value="1"/>
</dbReference>
<dbReference type="OrthoDB" id="9802525at2"/>
<dbReference type="HOGENOM" id="CLU_009583_2_1_0"/>
<dbReference type="Pfam" id="PF00534">
    <property type="entry name" value="Glycos_transf_1"/>
    <property type="match status" value="1"/>
</dbReference>
<dbReference type="InterPro" id="IPR001296">
    <property type="entry name" value="Glyco_trans_1"/>
</dbReference>
<feature type="domain" description="Glycosyl transferase family 1" evidence="1">
    <location>
        <begin position="185"/>
        <end position="345"/>
    </location>
</feature>
<dbReference type="eggNOG" id="COG0438">
    <property type="taxonomic scope" value="Bacteria"/>
</dbReference>
<dbReference type="PANTHER" id="PTHR12526">
    <property type="entry name" value="GLYCOSYLTRANSFERASE"/>
    <property type="match status" value="1"/>
</dbReference>
<name>F8C3K7_THEGP</name>
<sequence>MKVLHLGKLCPPNEGGIEVFSFDLLEALNKKGIKVDLLCFGEDTREDNYNNFKYFACKMNLKLNSAPLSYDYIKTYRKIIEHYDIIHVHSPNPLAEILTLITDKKIIIHWHSDIVRQKISYFFYKPIQQKVLKKADKIIATSLQYLETSKQIKSYKNKAIVIPLGLNPKRLKINEQDLREFDGIKEKINNKKVVLAVGRLIEYKGFEYLVEASQFLKDDTVVLIAGGGPLYGTLKDKIEKLNLKDKVLLLGRVNNVSVYMKNCDLFCLPSISRNEAFGLVLVEALYFGKPLVTTNVEGSGMNYINKHNETGLIVPPKNPKALAEAINTILSDEKLYEKFSKNAFERFKEFEIDSVADRIIEVYEIVLKK</sequence>
<dbReference type="AlphaFoldDB" id="F8C3K7"/>
<dbReference type="InterPro" id="IPR028098">
    <property type="entry name" value="Glyco_trans_4-like_N"/>
</dbReference>
<dbReference type="EMBL" id="CP002829">
    <property type="protein sequence ID" value="AEH22456.1"/>
    <property type="molecule type" value="Genomic_DNA"/>
</dbReference>
<evidence type="ECO:0000313" key="4">
    <source>
        <dbReference type="Proteomes" id="UP000006583"/>
    </source>
</evidence>
<dbReference type="STRING" id="795359.TOPB45_0350"/>
<dbReference type="Gene3D" id="3.40.50.2000">
    <property type="entry name" value="Glycogen Phosphorylase B"/>
    <property type="match status" value="2"/>
</dbReference>
<dbReference type="PATRIC" id="fig|795359.3.peg.354"/>